<feature type="domain" description="Plasmid pRiA4b Orf3-like" evidence="1">
    <location>
        <begin position="4"/>
        <end position="154"/>
    </location>
</feature>
<accession>A0A9D1AFI7</accession>
<evidence type="ECO:0000313" key="2">
    <source>
        <dbReference type="EMBL" id="HIR39064.1"/>
    </source>
</evidence>
<dbReference type="Gene3D" id="3.10.290.30">
    <property type="entry name" value="MM3350-like"/>
    <property type="match status" value="1"/>
</dbReference>
<protein>
    <recommendedName>
        <fullName evidence="1">Plasmid pRiA4b Orf3-like domain-containing protein</fullName>
    </recommendedName>
</protein>
<reference evidence="2" key="1">
    <citation type="submission" date="2020-10" db="EMBL/GenBank/DDBJ databases">
        <authorList>
            <person name="Gilroy R."/>
        </authorList>
    </citation>
    <scope>NUCLEOTIDE SEQUENCE</scope>
    <source>
        <strain evidence="2">ChiW25-3613</strain>
    </source>
</reference>
<dbReference type="EMBL" id="DVHB01000035">
    <property type="protein sequence ID" value="HIR39064.1"/>
    <property type="molecule type" value="Genomic_DNA"/>
</dbReference>
<comment type="caution">
    <text evidence="2">The sequence shown here is derived from an EMBL/GenBank/DDBJ whole genome shotgun (WGS) entry which is preliminary data.</text>
</comment>
<proteinExistence type="predicted"/>
<evidence type="ECO:0000259" key="1">
    <source>
        <dbReference type="Pfam" id="PF07929"/>
    </source>
</evidence>
<reference evidence="2" key="2">
    <citation type="journal article" date="2021" name="PeerJ">
        <title>Extensive microbial diversity within the chicken gut microbiome revealed by metagenomics and culture.</title>
        <authorList>
            <person name="Gilroy R."/>
            <person name="Ravi A."/>
            <person name="Getino M."/>
            <person name="Pursley I."/>
            <person name="Horton D.L."/>
            <person name="Alikhan N.F."/>
            <person name="Baker D."/>
            <person name="Gharbi K."/>
            <person name="Hall N."/>
            <person name="Watson M."/>
            <person name="Adriaenssens E.M."/>
            <person name="Foster-Nyarko E."/>
            <person name="Jarju S."/>
            <person name="Secka A."/>
            <person name="Antonio M."/>
            <person name="Oren A."/>
            <person name="Chaudhuri R.R."/>
            <person name="La Ragione R."/>
            <person name="Hildebrand F."/>
            <person name="Pallen M.J."/>
        </authorList>
    </citation>
    <scope>NUCLEOTIDE SEQUENCE</scope>
    <source>
        <strain evidence="2">ChiW25-3613</strain>
    </source>
</reference>
<dbReference type="Proteomes" id="UP000824179">
    <property type="component" value="Unassembled WGS sequence"/>
</dbReference>
<dbReference type="AlphaFoldDB" id="A0A9D1AFI7"/>
<sequence>MAAKIYTFKITYADCGDKIWRIAAVSSNYTLADLGYMVLATFDTKAYHMFEMRYKNTIYFLSEEDFEDLPTTDGDRHEILWQHKLENLDIAIGDRIDMTYDWGCEQVFIIELLNIGDMPKGHGKAYPKILDGAGKGIVDDMPADELLEAIEKTDAEGHSGIYYSSIEFGQAPEWDYRNYKIDIDNMLLKGTIARIRDGYENFED</sequence>
<dbReference type="InterPro" id="IPR024047">
    <property type="entry name" value="MM3350-like_sf"/>
</dbReference>
<dbReference type="Pfam" id="PF07929">
    <property type="entry name" value="PRiA4_ORF3"/>
    <property type="match status" value="1"/>
</dbReference>
<organism evidence="2 3">
    <name type="scientific">Candidatus Coproplasma stercoripullorum</name>
    <dbReference type="NCBI Taxonomy" id="2840751"/>
    <lineage>
        <taxon>Bacteria</taxon>
        <taxon>Bacillati</taxon>
        <taxon>Bacillota</taxon>
        <taxon>Clostridia</taxon>
        <taxon>Eubacteriales</taxon>
        <taxon>Candidatus Coproplasma</taxon>
    </lineage>
</organism>
<dbReference type="InterPro" id="IPR012912">
    <property type="entry name" value="Plasmid_pRiA4b_Orf3-like"/>
</dbReference>
<evidence type="ECO:0000313" key="3">
    <source>
        <dbReference type="Proteomes" id="UP000824179"/>
    </source>
</evidence>
<name>A0A9D1AFI7_9FIRM</name>
<dbReference type="SUPFAM" id="SSF159941">
    <property type="entry name" value="MM3350-like"/>
    <property type="match status" value="1"/>
</dbReference>
<gene>
    <name evidence="2" type="ORF">IAB90_01655</name>
</gene>